<dbReference type="AlphaFoldDB" id="A0A1I7U445"/>
<feature type="domain" description="mRNA capping enzyme adenylation" evidence="11">
    <location>
        <begin position="1"/>
        <end position="89"/>
    </location>
</feature>
<dbReference type="Pfam" id="PF03919">
    <property type="entry name" value="mRNA_cap_C"/>
    <property type="match status" value="1"/>
</dbReference>
<evidence type="ECO:0000256" key="6">
    <source>
        <dbReference type="ARBA" id="ARBA00022741"/>
    </source>
</evidence>
<dbReference type="STRING" id="1561998.A0A1I7U445"/>
<dbReference type="SUPFAM" id="SSF50249">
    <property type="entry name" value="Nucleic acid-binding proteins"/>
    <property type="match status" value="1"/>
</dbReference>
<dbReference type="eggNOG" id="KOG2386">
    <property type="taxonomic scope" value="Eukaryota"/>
</dbReference>
<evidence type="ECO:0000256" key="3">
    <source>
        <dbReference type="ARBA" id="ARBA00022664"/>
    </source>
</evidence>
<evidence type="ECO:0000256" key="2">
    <source>
        <dbReference type="ARBA" id="ARBA00012475"/>
    </source>
</evidence>
<feature type="domain" description="mRNA capping enzyme C-terminal" evidence="12">
    <location>
        <begin position="94"/>
        <end position="194"/>
    </location>
</feature>
<organism evidence="13 14">
    <name type="scientific">Caenorhabditis tropicalis</name>
    <dbReference type="NCBI Taxonomy" id="1561998"/>
    <lineage>
        <taxon>Eukaryota</taxon>
        <taxon>Metazoa</taxon>
        <taxon>Ecdysozoa</taxon>
        <taxon>Nematoda</taxon>
        <taxon>Chromadorea</taxon>
        <taxon>Rhabditida</taxon>
        <taxon>Rhabditina</taxon>
        <taxon>Rhabditomorpha</taxon>
        <taxon>Rhabditoidea</taxon>
        <taxon>Rhabditidae</taxon>
        <taxon>Peloderinae</taxon>
        <taxon>Caenorhabditis</taxon>
    </lineage>
</organism>
<evidence type="ECO:0000256" key="9">
    <source>
        <dbReference type="ARBA" id="ARBA00023242"/>
    </source>
</evidence>
<comment type="subcellular location">
    <subcellularLocation>
        <location evidence="1">Nucleus</location>
    </subcellularLocation>
</comment>
<evidence type="ECO:0000259" key="11">
    <source>
        <dbReference type="Pfam" id="PF01331"/>
    </source>
</evidence>
<dbReference type="InterPro" id="IPR013846">
    <property type="entry name" value="mRNA_cap_enzyme_C"/>
</dbReference>
<dbReference type="InterPro" id="IPR012340">
    <property type="entry name" value="NA-bd_OB-fold"/>
</dbReference>
<name>A0A1I7U445_9PELO</name>
<dbReference type="EC" id="2.7.7.50" evidence="2"/>
<evidence type="ECO:0000256" key="1">
    <source>
        <dbReference type="ARBA" id="ARBA00004123"/>
    </source>
</evidence>
<dbReference type="Pfam" id="PF01331">
    <property type="entry name" value="mRNA_cap_enzyme"/>
    <property type="match status" value="1"/>
</dbReference>
<dbReference type="Gene3D" id="3.30.470.30">
    <property type="entry name" value="DNA ligase/mRNA capping enzyme"/>
    <property type="match status" value="1"/>
</dbReference>
<evidence type="ECO:0000313" key="14">
    <source>
        <dbReference type="WBParaSite" id="Csp11.Scaffold629.g14653.t1"/>
    </source>
</evidence>
<evidence type="ECO:0000259" key="12">
    <source>
        <dbReference type="Pfam" id="PF03919"/>
    </source>
</evidence>
<keyword evidence="8" id="KW-0342">GTP-binding</keyword>
<dbReference type="WBParaSite" id="Csp11.Scaffold629.g14653.t1">
    <property type="protein sequence ID" value="Csp11.Scaffold629.g14653.t1"/>
    <property type="gene ID" value="Csp11.Scaffold629.g14653"/>
</dbReference>
<dbReference type="GO" id="GO:0004484">
    <property type="term" value="F:mRNA guanylyltransferase activity"/>
    <property type="evidence" value="ECO:0007669"/>
    <property type="project" value="UniProtKB-EC"/>
</dbReference>
<comment type="catalytic activity">
    <reaction evidence="10">
        <text>a 5'-end diphospho-ribonucleoside in mRNA + GTP + H(+) = a 5'-end (5'-triphosphoguanosine)-ribonucleoside in mRNA + diphosphate</text>
        <dbReference type="Rhea" id="RHEA:67012"/>
        <dbReference type="Rhea" id="RHEA-COMP:17165"/>
        <dbReference type="Rhea" id="RHEA-COMP:17166"/>
        <dbReference type="ChEBI" id="CHEBI:15378"/>
        <dbReference type="ChEBI" id="CHEBI:33019"/>
        <dbReference type="ChEBI" id="CHEBI:37565"/>
        <dbReference type="ChEBI" id="CHEBI:167616"/>
        <dbReference type="ChEBI" id="CHEBI:167617"/>
        <dbReference type="EC" id="2.7.7.50"/>
    </reaction>
    <physiologicalReaction direction="left-to-right" evidence="10">
        <dbReference type="Rhea" id="RHEA:67013"/>
    </physiologicalReaction>
</comment>
<keyword evidence="7" id="KW-0506">mRNA capping</keyword>
<dbReference type="InterPro" id="IPR001339">
    <property type="entry name" value="mRNA_cap_enzyme_adenylation"/>
</dbReference>
<dbReference type="GO" id="GO:0006370">
    <property type="term" value="P:7-methylguanosine mRNA capping"/>
    <property type="evidence" value="ECO:0007669"/>
    <property type="project" value="UniProtKB-KW"/>
</dbReference>
<evidence type="ECO:0000256" key="5">
    <source>
        <dbReference type="ARBA" id="ARBA00022695"/>
    </source>
</evidence>
<evidence type="ECO:0000313" key="13">
    <source>
        <dbReference type="Proteomes" id="UP000095282"/>
    </source>
</evidence>
<evidence type="ECO:0000256" key="7">
    <source>
        <dbReference type="ARBA" id="ARBA00023042"/>
    </source>
</evidence>
<dbReference type="GO" id="GO:0005524">
    <property type="term" value="F:ATP binding"/>
    <property type="evidence" value="ECO:0007669"/>
    <property type="project" value="InterPro"/>
</dbReference>
<proteinExistence type="predicted"/>
<dbReference type="InterPro" id="IPR051029">
    <property type="entry name" value="mRNA_Capping_Enz/RNA_Phosphat"/>
</dbReference>
<dbReference type="PANTHER" id="PTHR10367">
    <property type="entry name" value="MRNA-CAPPING ENZYME"/>
    <property type="match status" value="1"/>
</dbReference>
<evidence type="ECO:0000256" key="4">
    <source>
        <dbReference type="ARBA" id="ARBA00022679"/>
    </source>
</evidence>
<dbReference type="FunFam" id="2.40.50.140:FF:000291">
    <property type="entry name" value="mRNA-capping enzyme"/>
    <property type="match status" value="1"/>
</dbReference>
<dbReference type="SUPFAM" id="SSF56091">
    <property type="entry name" value="DNA ligase/mRNA capping enzyme, catalytic domain"/>
    <property type="match status" value="1"/>
</dbReference>
<keyword evidence="9" id="KW-0539">Nucleus</keyword>
<dbReference type="GO" id="GO:0005525">
    <property type="term" value="F:GTP binding"/>
    <property type="evidence" value="ECO:0007669"/>
    <property type="project" value="UniProtKB-KW"/>
</dbReference>
<dbReference type="Gene3D" id="2.40.50.140">
    <property type="entry name" value="Nucleic acid-binding proteins"/>
    <property type="match status" value="1"/>
</dbReference>
<sequence>MKEPFSKRFEIIQNEIIDKRKAAFKTGRIRQDRQIMSVRRKDFYSLEATGKLFEPKFVKHVGHEIDGLIFQPKYRPYETGRCDKVLKWKPPSHNSVDFLLKVEKTCREGMLPEWTGYLFVQNKREPFGTMKATNTLKQYNNKIIECTLSVNERGQAMGWKFMRERTDKSLPNGLRTAENVYDTMMNPVTKRNLLEFIQHALRVLHRKRQAMEAQQQAKRQKL</sequence>
<keyword evidence="5" id="KW-0548">Nucleotidyltransferase</keyword>
<keyword evidence="13" id="KW-1185">Reference proteome</keyword>
<protein>
    <recommendedName>
        <fullName evidence="2">mRNA guanylyltransferase</fullName>
        <ecNumber evidence="2">2.7.7.50</ecNumber>
    </recommendedName>
</protein>
<evidence type="ECO:0000256" key="8">
    <source>
        <dbReference type="ARBA" id="ARBA00023134"/>
    </source>
</evidence>
<keyword evidence="3" id="KW-0507">mRNA processing</keyword>
<dbReference type="PANTHER" id="PTHR10367:SF17">
    <property type="entry name" value="MRNA-CAPPING ENZYME"/>
    <property type="match status" value="1"/>
</dbReference>
<reference evidence="14" key="1">
    <citation type="submission" date="2016-11" db="UniProtKB">
        <authorList>
            <consortium name="WormBaseParasite"/>
        </authorList>
    </citation>
    <scope>IDENTIFICATION</scope>
</reference>
<dbReference type="GO" id="GO:0005634">
    <property type="term" value="C:nucleus"/>
    <property type="evidence" value="ECO:0007669"/>
    <property type="project" value="UniProtKB-SubCell"/>
</dbReference>
<keyword evidence="4" id="KW-0808">Transferase</keyword>
<accession>A0A1I7U445</accession>
<dbReference type="Proteomes" id="UP000095282">
    <property type="component" value="Unplaced"/>
</dbReference>
<keyword evidence="6" id="KW-0547">Nucleotide-binding</keyword>
<evidence type="ECO:0000256" key="10">
    <source>
        <dbReference type="ARBA" id="ARBA00044624"/>
    </source>
</evidence>